<protein>
    <submittedName>
        <fullName evidence="1">Gliding-motility protein MglA</fullName>
    </submittedName>
</protein>
<proteinExistence type="predicted"/>
<dbReference type="Proteomes" id="UP000323337">
    <property type="component" value="Unassembled WGS sequence"/>
</dbReference>
<reference evidence="1 2" key="1">
    <citation type="submission" date="2019-08" db="EMBL/GenBank/DDBJ databases">
        <title>Genomic characterization of a novel candidate phylum (ARYD3) from a high temperature, high salinity tertiary oil reservoir in north central Oklahoma, USA.</title>
        <authorList>
            <person name="Youssef N.H."/>
            <person name="Yadav A."/>
            <person name="Elshahed M.S."/>
        </authorList>
    </citation>
    <scope>NUCLEOTIDE SEQUENCE [LARGE SCALE GENOMIC DNA]</scope>
    <source>
        <strain evidence="1">ARYD1</strain>
    </source>
</reference>
<name>A0A5D0MP65_FLESI</name>
<accession>A0A5D0MP65</accession>
<organism evidence="1 2">
    <name type="scientific">Flexistipes sinusarabici</name>
    <dbReference type="NCBI Taxonomy" id="2352"/>
    <lineage>
        <taxon>Bacteria</taxon>
        <taxon>Pseudomonadati</taxon>
        <taxon>Deferribacterota</taxon>
        <taxon>Deferribacteres</taxon>
        <taxon>Deferribacterales</taxon>
        <taxon>Flexistipitaceae</taxon>
        <taxon>Flexistipes</taxon>
    </lineage>
</organism>
<dbReference type="AlphaFoldDB" id="A0A5D0MP65"/>
<dbReference type="EMBL" id="VSIV01000363">
    <property type="protein sequence ID" value="TYB32429.1"/>
    <property type="molecule type" value="Genomic_DNA"/>
</dbReference>
<sequence length="22" mass="2330">QGKGVFDTLKGVAKDVIKKIKG</sequence>
<gene>
    <name evidence="1" type="ORF">FXF49_11560</name>
</gene>
<comment type="caution">
    <text evidence="1">The sequence shown here is derived from an EMBL/GenBank/DDBJ whole genome shotgun (WGS) entry which is preliminary data.</text>
</comment>
<feature type="non-terminal residue" evidence="1">
    <location>
        <position position="1"/>
    </location>
</feature>
<evidence type="ECO:0000313" key="2">
    <source>
        <dbReference type="Proteomes" id="UP000323337"/>
    </source>
</evidence>
<evidence type="ECO:0000313" key="1">
    <source>
        <dbReference type="EMBL" id="TYB32429.1"/>
    </source>
</evidence>